<name>C6H5B0_AJECH</name>
<dbReference type="EMBL" id="GG692419">
    <property type="protein sequence ID" value="EER44852.1"/>
    <property type="molecule type" value="Genomic_DNA"/>
</dbReference>
<accession>C6H5B0</accession>
<organism evidence="1 2">
    <name type="scientific">Ajellomyces capsulatus (strain H143)</name>
    <name type="common">Darling's disease fungus</name>
    <name type="synonym">Histoplasma capsulatum</name>
    <dbReference type="NCBI Taxonomy" id="544712"/>
    <lineage>
        <taxon>Eukaryota</taxon>
        <taxon>Fungi</taxon>
        <taxon>Dikarya</taxon>
        <taxon>Ascomycota</taxon>
        <taxon>Pezizomycotina</taxon>
        <taxon>Eurotiomycetes</taxon>
        <taxon>Eurotiomycetidae</taxon>
        <taxon>Onygenales</taxon>
        <taxon>Ajellomycetaceae</taxon>
        <taxon>Histoplasma</taxon>
    </lineage>
</organism>
<evidence type="ECO:0000313" key="1">
    <source>
        <dbReference type="EMBL" id="EER44852.1"/>
    </source>
</evidence>
<dbReference type="Proteomes" id="UP000002624">
    <property type="component" value="Unassembled WGS sequence"/>
</dbReference>
<dbReference type="AlphaFoldDB" id="C6H5B0"/>
<dbReference type="HOGENOM" id="CLU_2096151_0_0_1"/>
<sequence length="139" mass="15781">MLGKTWMGGIMSPLYIPVGQVHGGDILRQTDKRQTHNLGRKPDYVEVLTAFLVDLHKPSSLGDSVDRVFRGSVRQTRLRCHALANEDDEGRKGEGCLCLEKESYDFGLHRATQDMRVVKGPENLQFDGRVGDEYLYLFR</sequence>
<dbReference type="VEuPathDB" id="FungiDB:HCDG_00431"/>
<protein>
    <submittedName>
        <fullName evidence="1">Uncharacterized protein</fullName>
    </submittedName>
</protein>
<reference evidence="2" key="1">
    <citation type="submission" date="2009-05" db="EMBL/GenBank/DDBJ databases">
        <title>The genome sequence of Ajellomyces capsulatus strain H143.</title>
        <authorList>
            <person name="Champion M."/>
            <person name="Cuomo C.A."/>
            <person name="Ma L.-J."/>
            <person name="Henn M.R."/>
            <person name="Sil A."/>
            <person name="Goldman B."/>
            <person name="Young S.K."/>
            <person name="Kodira C.D."/>
            <person name="Zeng Q."/>
            <person name="Koehrsen M."/>
            <person name="Alvarado L."/>
            <person name="Berlin A.M."/>
            <person name="Borenstein D."/>
            <person name="Chen Z."/>
            <person name="Engels R."/>
            <person name="Freedman E."/>
            <person name="Gellesch M."/>
            <person name="Goldberg J."/>
            <person name="Griggs A."/>
            <person name="Gujja S."/>
            <person name="Heiman D.I."/>
            <person name="Hepburn T.A."/>
            <person name="Howarth C."/>
            <person name="Jen D."/>
            <person name="Larson L."/>
            <person name="Lewis B."/>
            <person name="Mehta T."/>
            <person name="Park D."/>
            <person name="Pearson M."/>
            <person name="Roberts A."/>
            <person name="Saif S."/>
            <person name="Shea T.D."/>
            <person name="Shenoy N."/>
            <person name="Sisk P."/>
            <person name="Stolte C."/>
            <person name="Sykes S."/>
            <person name="Walk T."/>
            <person name="White J."/>
            <person name="Yandava C."/>
            <person name="Klein B."/>
            <person name="McEwen J.G."/>
            <person name="Puccia R."/>
            <person name="Goldman G.H."/>
            <person name="Felipe M.S."/>
            <person name="Nino-Vega G."/>
            <person name="San-Blas G."/>
            <person name="Taylor J.W."/>
            <person name="Mendoza L."/>
            <person name="Galagan J.E."/>
            <person name="Nusbaum C."/>
            <person name="Birren B.W."/>
        </authorList>
    </citation>
    <scope>NUCLEOTIDE SEQUENCE [LARGE SCALE GENOMIC DNA]</scope>
    <source>
        <strain evidence="2">H143</strain>
    </source>
</reference>
<dbReference type="OMA" id="TRLRCHA"/>
<gene>
    <name evidence="1" type="ORF">HCDG_00431</name>
</gene>
<proteinExistence type="predicted"/>
<evidence type="ECO:0000313" key="2">
    <source>
        <dbReference type="Proteomes" id="UP000002624"/>
    </source>
</evidence>